<evidence type="ECO:0000313" key="9">
    <source>
        <dbReference type="Proteomes" id="UP001645859"/>
    </source>
</evidence>
<dbReference type="Pfam" id="PF17802">
    <property type="entry name" value="SpaA"/>
    <property type="match status" value="1"/>
</dbReference>
<evidence type="ECO:0000259" key="7">
    <source>
        <dbReference type="PROSITE" id="PS50847"/>
    </source>
</evidence>
<dbReference type="PROSITE" id="PS51318">
    <property type="entry name" value="TAT"/>
    <property type="match status" value="1"/>
</dbReference>
<feature type="chain" id="PRO_5046424208" evidence="6">
    <location>
        <begin position="31"/>
        <end position="513"/>
    </location>
</feature>
<name>A0ABS1SH88_9MICO</name>
<keyword evidence="9" id="KW-1185">Reference proteome</keyword>
<evidence type="ECO:0000256" key="6">
    <source>
        <dbReference type="SAM" id="SignalP"/>
    </source>
</evidence>
<organism evidence="8 9">
    <name type="scientific">Leucobacter chromiireducens subsp. solipictus</name>
    <dbReference type="NCBI Taxonomy" id="398235"/>
    <lineage>
        <taxon>Bacteria</taxon>
        <taxon>Bacillati</taxon>
        <taxon>Actinomycetota</taxon>
        <taxon>Actinomycetes</taxon>
        <taxon>Micrococcales</taxon>
        <taxon>Microbacteriaceae</taxon>
        <taxon>Leucobacter</taxon>
    </lineage>
</organism>
<dbReference type="Pfam" id="PF00746">
    <property type="entry name" value="Gram_pos_anchor"/>
    <property type="match status" value="1"/>
</dbReference>
<dbReference type="NCBIfam" id="TIGR01167">
    <property type="entry name" value="LPXTG_anchor"/>
    <property type="match status" value="1"/>
</dbReference>
<feature type="domain" description="Gram-positive cocci surface proteins LPxTG" evidence="7">
    <location>
        <begin position="477"/>
        <end position="513"/>
    </location>
</feature>
<protein>
    <submittedName>
        <fullName evidence="8">Isopeptide-forming domain-containing fimbrial protein</fullName>
    </submittedName>
</protein>
<dbReference type="Gene3D" id="2.60.40.10">
    <property type="entry name" value="Immunoglobulins"/>
    <property type="match status" value="2"/>
</dbReference>
<dbReference type="RefSeq" id="WP_202344968.1">
    <property type="nucleotide sequence ID" value="NZ_BAAAPI010000003.1"/>
</dbReference>
<accession>A0ABS1SH88</accession>
<dbReference type="NCBIfam" id="TIGR04226">
    <property type="entry name" value="RrgB_K2N_iso_D2"/>
    <property type="match status" value="1"/>
</dbReference>
<keyword evidence="3 6" id="KW-0732">Signal</keyword>
<feature type="transmembrane region" description="Helical" evidence="5">
    <location>
        <begin position="486"/>
        <end position="504"/>
    </location>
</feature>
<proteinExistence type="predicted"/>
<dbReference type="Pfam" id="PF20623">
    <property type="entry name" value="Sgo0707_N2"/>
    <property type="match status" value="1"/>
</dbReference>
<keyword evidence="4" id="KW-0572">Peptidoglycan-anchor</keyword>
<dbReference type="NCBIfam" id="NF033902">
    <property type="entry name" value="iso_D2_wall_anc"/>
    <property type="match status" value="1"/>
</dbReference>
<dbReference type="InterPro" id="IPR048052">
    <property type="entry name" value="FM1-like"/>
</dbReference>
<reference evidence="8 9" key="1">
    <citation type="submission" date="2018-09" db="EMBL/GenBank/DDBJ databases">
        <title>Comparative genomics of Leucobacter spp.</title>
        <authorList>
            <person name="Reis A.C."/>
            <person name="Kolvenbach B.A."/>
            <person name="Corvini P.F.X."/>
            <person name="Nunes O.C."/>
        </authorList>
    </citation>
    <scope>NUCLEOTIDE SEQUENCE [LARGE SCALE GENOMIC DNA]</scope>
    <source>
        <strain evidence="8 9">TAN 31504</strain>
    </source>
</reference>
<dbReference type="Gene3D" id="2.60.40.740">
    <property type="match status" value="1"/>
</dbReference>
<dbReference type="InterPro" id="IPR046473">
    <property type="entry name" value="Sgo0707-like_N2"/>
</dbReference>
<dbReference type="InterPro" id="IPR006311">
    <property type="entry name" value="TAT_signal"/>
</dbReference>
<evidence type="ECO:0000256" key="3">
    <source>
        <dbReference type="ARBA" id="ARBA00022729"/>
    </source>
</evidence>
<evidence type="ECO:0000256" key="2">
    <source>
        <dbReference type="ARBA" id="ARBA00022525"/>
    </source>
</evidence>
<dbReference type="InterPro" id="IPR019931">
    <property type="entry name" value="LPXTG_anchor"/>
</dbReference>
<keyword evidence="1" id="KW-0134">Cell wall</keyword>
<dbReference type="EMBL" id="QYAC01000005">
    <property type="protein sequence ID" value="MBL3679687.1"/>
    <property type="molecule type" value="Genomic_DNA"/>
</dbReference>
<evidence type="ECO:0000313" key="8">
    <source>
        <dbReference type="EMBL" id="MBL3679687.1"/>
    </source>
</evidence>
<comment type="caution">
    <text evidence="8">The sequence shown here is derived from an EMBL/GenBank/DDBJ whole genome shotgun (WGS) entry which is preliminary data.</text>
</comment>
<dbReference type="PROSITE" id="PS50847">
    <property type="entry name" value="GRAM_POS_ANCHORING"/>
    <property type="match status" value="1"/>
</dbReference>
<gene>
    <name evidence="8" type="ORF">D3230_10375</name>
</gene>
<keyword evidence="5" id="KW-0472">Membrane</keyword>
<dbReference type="Pfam" id="PF16555">
    <property type="entry name" value="GramPos_pilinD1"/>
    <property type="match status" value="1"/>
</dbReference>
<dbReference type="Proteomes" id="UP001645859">
    <property type="component" value="Unassembled WGS sequence"/>
</dbReference>
<evidence type="ECO:0000256" key="5">
    <source>
        <dbReference type="SAM" id="Phobius"/>
    </source>
</evidence>
<dbReference type="InterPro" id="IPR013783">
    <property type="entry name" value="Ig-like_fold"/>
</dbReference>
<dbReference type="InterPro" id="IPR026466">
    <property type="entry name" value="Fim_isopep_form_D2_dom"/>
</dbReference>
<dbReference type="InterPro" id="IPR032364">
    <property type="entry name" value="GramPos_pilinD1_N"/>
</dbReference>
<keyword evidence="2" id="KW-0964">Secreted</keyword>
<feature type="signal peptide" evidence="6">
    <location>
        <begin position="1"/>
        <end position="30"/>
    </location>
</feature>
<sequence length="513" mass="52749">MNRQRGILASIGAAATALLLAFGGASAAQAAPSSLPDPGATGSINIHKFEQPATAGDESTGAVRDTTGLTAIPGVTFTVTPITNLDLTKNAGWQAASRLTLDAATARISGTGTDGKPAQLGTALPPQTTNAAGDATFADLPLGMYLVQETQAPAGVTKAAPFLVTVPLTDPDTRDAWITDIHVYPKNSTVKAEKSVQDERATKVGDAISWTITGDLPRTANADGSFAAPTGYRVVDELDARLALTKTEVSLTAGPALVEGTDYFVDTVGNTVTIDFQAPGLVKLGTAAADPQAKVRVVLTTTVISLADGTIGDGKITNTAVVFPNKDSFEVKPGEPGGPVVTPEVESRWGDVLISKVSTQDAAAKLAGAKFQVFTSEADAKQAGTAAAKPVAINGVDTFETAADGTVRISGLHVSDFVNGAEISSADDYRYYWIVEVEAPKGYELLAEPIRTTVTAGGTAVEALTVENAPKNAGFELPLTGAAGTWMFTIAGLLVIGGGIAMLLRRRKADRAA</sequence>
<keyword evidence="5" id="KW-0812">Transmembrane</keyword>
<keyword evidence="5" id="KW-1133">Transmembrane helix</keyword>
<dbReference type="InterPro" id="IPR041033">
    <property type="entry name" value="SpaA_PFL_dom_1"/>
</dbReference>
<evidence type="ECO:0000256" key="4">
    <source>
        <dbReference type="ARBA" id="ARBA00023088"/>
    </source>
</evidence>
<evidence type="ECO:0000256" key="1">
    <source>
        <dbReference type="ARBA" id="ARBA00022512"/>
    </source>
</evidence>